<evidence type="ECO:0000256" key="4">
    <source>
        <dbReference type="ARBA" id="ARBA00023125"/>
    </source>
</evidence>
<comment type="subcellular location">
    <subcellularLocation>
        <location evidence="1">Cytoplasm</location>
        <location evidence="1">Nucleoid</location>
    </subcellularLocation>
</comment>
<feature type="compositionally biased region" description="Basic and acidic residues" evidence="6">
    <location>
        <begin position="88"/>
        <end position="105"/>
    </location>
</feature>
<dbReference type="PANTHER" id="PTHR38097:SF2">
    <property type="entry name" value="DNA-BINDING PROTEIN STPA"/>
    <property type="match status" value="1"/>
</dbReference>
<feature type="region of interest" description="Disordered" evidence="6">
    <location>
        <begin position="55"/>
        <end position="105"/>
    </location>
</feature>
<dbReference type="AlphaFoldDB" id="A0A2U2N955"/>
<name>A0A2U2N955_9GAMM</name>
<dbReference type="GO" id="GO:0001217">
    <property type="term" value="F:DNA-binding transcription repressor activity"/>
    <property type="evidence" value="ECO:0007669"/>
    <property type="project" value="TreeGrafter"/>
</dbReference>
<dbReference type="GO" id="GO:0003681">
    <property type="term" value="F:bent DNA binding"/>
    <property type="evidence" value="ECO:0007669"/>
    <property type="project" value="TreeGrafter"/>
</dbReference>
<feature type="coiled-coil region" evidence="5">
    <location>
        <begin position="1"/>
        <end position="44"/>
    </location>
</feature>
<dbReference type="InterPro" id="IPR037150">
    <property type="entry name" value="H-NS_C_dom_sf"/>
</dbReference>
<feature type="compositionally biased region" description="Basic residues" evidence="6">
    <location>
        <begin position="57"/>
        <end position="69"/>
    </location>
</feature>
<dbReference type="GO" id="GO:0005829">
    <property type="term" value="C:cytosol"/>
    <property type="evidence" value="ECO:0007669"/>
    <property type="project" value="TreeGrafter"/>
</dbReference>
<dbReference type="GO" id="GO:0003680">
    <property type="term" value="F:minor groove of adenine-thymine-rich DNA binding"/>
    <property type="evidence" value="ECO:0007669"/>
    <property type="project" value="TreeGrafter"/>
</dbReference>
<dbReference type="PANTHER" id="PTHR38097">
    <property type="match status" value="1"/>
</dbReference>
<evidence type="ECO:0000259" key="7">
    <source>
        <dbReference type="SMART" id="SM00528"/>
    </source>
</evidence>
<dbReference type="Proteomes" id="UP000245474">
    <property type="component" value="Unassembled WGS sequence"/>
</dbReference>
<comment type="caution">
    <text evidence="8">The sequence shown here is derived from an EMBL/GenBank/DDBJ whole genome shotgun (WGS) entry which is preliminary data.</text>
</comment>
<keyword evidence="5" id="KW-0175">Coiled coil</keyword>
<gene>
    <name evidence="8" type="ORF">DEM34_00005</name>
</gene>
<comment type="similarity">
    <text evidence="2">Belongs to the histone-like protein H-NS family.</text>
</comment>
<dbReference type="GO" id="GO:0000976">
    <property type="term" value="F:transcription cis-regulatory region binding"/>
    <property type="evidence" value="ECO:0007669"/>
    <property type="project" value="TreeGrafter"/>
</dbReference>
<dbReference type="InterPro" id="IPR027444">
    <property type="entry name" value="H-NS_C_dom"/>
</dbReference>
<evidence type="ECO:0000256" key="5">
    <source>
        <dbReference type="SAM" id="Coils"/>
    </source>
</evidence>
<evidence type="ECO:0000256" key="6">
    <source>
        <dbReference type="SAM" id="MobiDB-lite"/>
    </source>
</evidence>
<dbReference type="GO" id="GO:0009295">
    <property type="term" value="C:nucleoid"/>
    <property type="evidence" value="ECO:0007669"/>
    <property type="project" value="UniProtKB-SubCell"/>
</dbReference>
<evidence type="ECO:0000256" key="1">
    <source>
        <dbReference type="ARBA" id="ARBA00004453"/>
    </source>
</evidence>
<dbReference type="Pfam" id="PF00816">
    <property type="entry name" value="Histone_HNS"/>
    <property type="match status" value="1"/>
</dbReference>
<keyword evidence="3" id="KW-0963">Cytoplasm</keyword>
<dbReference type="SMART" id="SM00528">
    <property type="entry name" value="HNS"/>
    <property type="match status" value="1"/>
</dbReference>
<dbReference type="EMBL" id="QFFI01000001">
    <property type="protein sequence ID" value="PWG65695.1"/>
    <property type="molecule type" value="Genomic_DNA"/>
</dbReference>
<keyword evidence="9" id="KW-1185">Reference proteome</keyword>
<dbReference type="GO" id="GO:0032993">
    <property type="term" value="C:protein-DNA complex"/>
    <property type="evidence" value="ECO:0007669"/>
    <property type="project" value="TreeGrafter"/>
</dbReference>
<sequence>MDLSKHSIKELEQLKRDIEKEIGRKQQEEKKEALREAKRVAEKYGFALDDLVGSAPKAKKRAGKAPAKFRHPDDPTKTWSGRGRKPQWIKDWEQTGGDLDKLRVA</sequence>
<evidence type="ECO:0000313" key="9">
    <source>
        <dbReference type="Proteomes" id="UP000245474"/>
    </source>
</evidence>
<proteinExistence type="inferred from homology"/>
<dbReference type="RefSeq" id="WP_109674968.1">
    <property type="nucleotide sequence ID" value="NZ_CP086615.1"/>
</dbReference>
<evidence type="ECO:0000256" key="2">
    <source>
        <dbReference type="ARBA" id="ARBA00010610"/>
    </source>
</evidence>
<organism evidence="8 9">
    <name type="scientific">Sediminicurvatus halobius</name>
    <dbReference type="NCBI Taxonomy" id="2182432"/>
    <lineage>
        <taxon>Bacteria</taxon>
        <taxon>Pseudomonadati</taxon>
        <taxon>Pseudomonadota</taxon>
        <taxon>Gammaproteobacteria</taxon>
        <taxon>Chromatiales</taxon>
        <taxon>Ectothiorhodospiraceae</taxon>
        <taxon>Sediminicurvatus</taxon>
    </lineage>
</organism>
<dbReference type="SUPFAM" id="SSF81273">
    <property type="entry name" value="H-NS histone-like proteins"/>
    <property type="match status" value="1"/>
</dbReference>
<evidence type="ECO:0000256" key="3">
    <source>
        <dbReference type="ARBA" id="ARBA00022490"/>
    </source>
</evidence>
<dbReference type="Gene3D" id="4.10.430.10">
    <property type="entry name" value="Histone-like protein H-NS, C-terminal domain"/>
    <property type="match status" value="1"/>
</dbReference>
<dbReference type="OrthoDB" id="5297879at2"/>
<feature type="domain" description="DNA-binding protein H-NS-like C-terminal" evidence="7">
    <location>
        <begin position="58"/>
        <end position="104"/>
    </location>
</feature>
<keyword evidence="4" id="KW-0238">DNA-binding</keyword>
<reference evidence="8 9" key="1">
    <citation type="submission" date="2018-05" db="EMBL/GenBank/DDBJ databases">
        <title>Spiribacter halobius sp. nov., a moderately halophilic bacterium isolated from marine solar saltern.</title>
        <authorList>
            <person name="Zheng W.-S."/>
            <person name="Lu D.-C."/>
            <person name="Du Z.-J."/>
        </authorList>
    </citation>
    <scope>NUCLEOTIDE SEQUENCE [LARGE SCALE GENOMIC DNA]</scope>
    <source>
        <strain evidence="8 9">E85</strain>
    </source>
</reference>
<protein>
    <submittedName>
        <fullName evidence="8">Trans-acting regulatory HvrA protein</fullName>
    </submittedName>
</protein>
<accession>A0A2U2N955</accession>
<evidence type="ECO:0000313" key="8">
    <source>
        <dbReference type="EMBL" id="PWG65695.1"/>
    </source>
</evidence>